<dbReference type="EMBL" id="JAUSZV010000005">
    <property type="protein sequence ID" value="MDQ0911577.1"/>
    <property type="molecule type" value="Genomic_DNA"/>
</dbReference>
<organism evidence="1 2">
    <name type="scientific">Streptomyces canus</name>
    <dbReference type="NCBI Taxonomy" id="58343"/>
    <lineage>
        <taxon>Bacteria</taxon>
        <taxon>Bacillati</taxon>
        <taxon>Actinomycetota</taxon>
        <taxon>Actinomycetes</taxon>
        <taxon>Kitasatosporales</taxon>
        <taxon>Streptomycetaceae</taxon>
        <taxon>Streptomyces</taxon>
        <taxon>Streptomyces aurantiacus group</taxon>
    </lineage>
</organism>
<reference evidence="1" key="1">
    <citation type="submission" date="2023-07" db="EMBL/GenBank/DDBJ databases">
        <title>Comparative genomics of wheat-associated soil bacteria to identify genetic determinants of phenazine resistance.</title>
        <authorList>
            <person name="Mouncey N."/>
        </authorList>
    </citation>
    <scope>NUCLEOTIDE SEQUENCE</scope>
    <source>
        <strain evidence="1">V4I22</strain>
    </source>
</reference>
<protein>
    <submittedName>
        <fullName evidence="1">Uncharacterized protein</fullName>
    </submittedName>
</protein>
<evidence type="ECO:0000313" key="1">
    <source>
        <dbReference type="EMBL" id="MDQ0911577.1"/>
    </source>
</evidence>
<gene>
    <name evidence="1" type="ORF">QFZ22_007562</name>
</gene>
<sequence>MRGQQLPAWVGDKQLIAWDIGKNGKSEFPQRLVLVTIGSDKETPLSGFRQGNDGDAGRWEPIFAQP</sequence>
<name>A0AAW8FP79_9ACTN</name>
<comment type="caution">
    <text evidence="1">The sequence shown here is derived from an EMBL/GenBank/DDBJ whole genome shotgun (WGS) entry which is preliminary data.</text>
</comment>
<proteinExistence type="predicted"/>
<evidence type="ECO:0000313" key="2">
    <source>
        <dbReference type="Proteomes" id="UP001234216"/>
    </source>
</evidence>
<dbReference type="Proteomes" id="UP001234216">
    <property type="component" value="Unassembled WGS sequence"/>
</dbReference>
<dbReference type="AlphaFoldDB" id="A0AAW8FP79"/>
<accession>A0AAW8FP79</accession>